<feature type="chain" id="PRO_5045957524" evidence="1">
    <location>
        <begin position="27"/>
        <end position="127"/>
    </location>
</feature>
<keyword evidence="3" id="KW-1185">Reference proteome</keyword>
<feature type="signal peptide" evidence="1">
    <location>
        <begin position="1"/>
        <end position="26"/>
    </location>
</feature>
<protein>
    <submittedName>
        <fullName evidence="2">Uncharacterized protein</fullName>
    </submittedName>
</protein>
<dbReference type="RefSeq" id="WP_191769819.1">
    <property type="nucleotide sequence ID" value="NZ_JACSRA010000031.1"/>
</dbReference>
<evidence type="ECO:0000313" key="3">
    <source>
        <dbReference type="Proteomes" id="UP000627781"/>
    </source>
</evidence>
<keyword evidence="1" id="KW-0732">Signal</keyword>
<sequence>MKRKSIKMILGMTVFGVLALGCTAFAAGYGGYALPIYQGNNYWGEGHKAHGANNCVYNQVDLLTNTNRATFWITDVNKSQISGDYYFQVGDSKNMYSNRSISSGYVGMENSNNSSTEAYVDGWINFN</sequence>
<evidence type="ECO:0000256" key="1">
    <source>
        <dbReference type="SAM" id="SignalP"/>
    </source>
</evidence>
<dbReference type="EMBL" id="JACSRA010000031">
    <property type="protein sequence ID" value="MBD7912905.1"/>
    <property type="molecule type" value="Genomic_DNA"/>
</dbReference>
<dbReference type="Proteomes" id="UP000627781">
    <property type="component" value="Unassembled WGS sequence"/>
</dbReference>
<gene>
    <name evidence="2" type="ORF">H9661_16255</name>
</gene>
<name>A0ABR8PXK5_9CLOT</name>
<organism evidence="2 3">
    <name type="scientific">Clostridium cibarium</name>
    <dbReference type="NCBI Taxonomy" id="2762247"/>
    <lineage>
        <taxon>Bacteria</taxon>
        <taxon>Bacillati</taxon>
        <taxon>Bacillota</taxon>
        <taxon>Clostridia</taxon>
        <taxon>Eubacteriales</taxon>
        <taxon>Clostridiaceae</taxon>
        <taxon>Clostridium</taxon>
    </lineage>
</organism>
<accession>A0ABR8PXK5</accession>
<reference evidence="2 3" key="1">
    <citation type="submission" date="2020-08" db="EMBL/GenBank/DDBJ databases">
        <title>A Genomic Blueprint of the Chicken Gut Microbiome.</title>
        <authorList>
            <person name="Gilroy R."/>
            <person name="Ravi A."/>
            <person name="Getino M."/>
            <person name="Pursley I."/>
            <person name="Horton D.L."/>
            <person name="Alikhan N.-F."/>
            <person name="Baker D."/>
            <person name="Gharbi K."/>
            <person name="Hall N."/>
            <person name="Watson M."/>
            <person name="Adriaenssens E.M."/>
            <person name="Foster-Nyarko E."/>
            <person name="Jarju S."/>
            <person name="Secka A."/>
            <person name="Antonio M."/>
            <person name="Oren A."/>
            <person name="Chaudhuri R."/>
            <person name="La Ragione R.M."/>
            <person name="Hildebrand F."/>
            <person name="Pallen M.J."/>
        </authorList>
    </citation>
    <scope>NUCLEOTIDE SEQUENCE [LARGE SCALE GENOMIC DNA]</scope>
    <source>
        <strain evidence="2 3">Sa3CVN1</strain>
    </source>
</reference>
<comment type="caution">
    <text evidence="2">The sequence shown here is derived from an EMBL/GenBank/DDBJ whole genome shotgun (WGS) entry which is preliminary data.</text>
</comment>
<proteinExistence type="predicted"/>
<dbReference type="PROSITE" id="PS51257">
    <property type="entry name" value="PROKAR_LIPOPROTEIN"/>
    <property type="match status" value="1"/>
</dbReference>
<evidence type="ECO:0000313" key="2">
    <source>
        <dbReference type="EMBL" id="MBD7912905.1"/>
    </source>
</evidence>